<dbReference type="CDD" id="cd19757">
    <property type="entry name" value="Bbox1"/>
    <property type="match status" value="1"/>
</dbReference>
<dbReference type="SUPFAM" id="SSF57850">
    <property type="entry name" value="RING/U-box"/>
    <property type="match status" value="1"/>
</dbReference>
<name>A0ABM0MT11_SACKO</name>
<evidence type="ECO:0000256" key="1">
    <source>
        <dbReference type="ARBA" id="ARBA00022723"/>
    </source>
</evidence>
<feature type="domain" description="B box-type" evidence="7">
    <location>
        <begin position="107"/>
        <end position="162"/>
    </location>
</feature>
<keyword evidence="8" id="KW-1185">Reference proteome</keyword>
<dbReference type="InterPro" id="IPR047153">
    <property type="entry name" value="TRIM45/56/19-like"/>
</dbReference>
<protein>
    <submittedName>
        <fullName evidence="9">Protein PML-like</fullName>
    </submittedName>
</protein>
<accession>A0ABM0MT11</accession>
<dbReference type="SUPFAM" id="SSF57845">
    <property type="entry name" value="B-box zinc-binding domain"/>
    <property type="match status" value="1"/>
</dbReference>
<evidence type="ECO:0000259" key="7">
    <source>
        <dbReference type="PROSITE" id="PS50119"/>
    </source>
</evidence>
<feature type="domain" description="RING-type" evidence="6">
    <location>
        <begin position="34"/>
        <end position="71"/>
    </location>
</feature>
<dbReference type="InterPro" id="IPR013083">
    <property type="entry name" value="Znf_RING/FYVE/PHD"/>
</dbReference>
<evidence type="ECO:0000259" key="6">
    <source>
        <dbReference type="PROSITE" id="PS50089"/>
    </source>
</evidence>
<proteinExistence type="predicted"/>
<reference evidence="9" key="1">
    <citation type="submission" date="2025-08" db="UniProtKB">
        <authorList>
            <consortium name="RefSeq"/>
        </authorList>
    </citation>
    <scope>IDENTIFICATION</scope>
    <source>
        <tissue evidence="9">Testes</tissue>
    </source>
</reference>
<dbReference type="SMART" id="SM00184">
    <property type="entry name" value="RING"/>
    <property type="match status" value="1"/>
</dbReference>
<dbReference type="InterPro" id="IPR000315">
    <property type="entry name" value="Znf_B-box"/>
</dbReference>
<dbReference type="RefSeq" id="XP_006823152.1">
    <property type="nucleotide sequence ID" value="XM_006823089.1"/>
</dbReference>
<dbReference type="PANTHER" id="PTHR25462:SF296">
    <property type="entry name" value="MEIOTIC P26, ISOFORM F"/>
    <property type="match status" value="1"/>
</dbReference>
<organism evidence="8 9">
    <name type="scientific">Saccoglossus kowalevskii</name>
    <name type="common">Acorn worm</name>
    <dbReference type="NCBI Taxonomy" id="10224"/>
    <lineage>
        <taxon>Eukaryota</taxon>
        <taxon>Metazoa</taxon>
        <taxon>Hemichordata</taxon>
        <taxon>Enteropneusta</taxon>
        <taxon>Harrimaniidae</taxon>
        <taxon>Saccoglossus</taxon>
    </lineage>
</organism>
<dbReference type="PROSITE" id="PS00518">
    <property type="entry name" value="ZF_RING_1"/>
    <property type="match status" value="1"/>
</dbReference>
<evidence type="ECO:0000256" key="5">
    <source>
        <dbReference type="SAM" id="Coils"/>
    </source>
</evidence>
<dbReference type="Proteomes" id="UP000694865">
    <property type="component" value="Unplaced"/>
</dbReference>
<keyword evidence="3" id="KW-0862">Zinc</keyword>
<dbReference type="Gene3D" id="3.30.40.10">
    <property type="entry name" value="Zinc/RING finger domain, C3HC4 (zinc finger)"/>
    <property type="match status" value="1"/>
</dbReference>
<dbReference type="InterPro" id="IPR017907">
    <property type="entry name" value="Znf_RING_CS"/>
</dbReference>
<dbReference type="GeneID" id="102809852"/>
<evidence type="ECO:0000313" key="9">
    <source>
        <dbReference type="RefSeq" id="XP_006823152.1"/>
    </source>
</evidence>
<evidence type="ECO:0000256" key="2">
    <source>
        <dbReference type="ARBA" id="ARBA00022771"/>
    </source>
</evidence>
<feature type="domain" description="B box-type" evidence="7">
    <location>
        <begin position="178"/>
        <end position="221"/>
    </location>
</feature>
<dbReference type="PROSITE" id="PS50119">
    <property type="entry name" value="ZF_BBOX"/>
    <property type="match status" value="2"/>
</dbReference>
<dbReference type="Gene3D" id="3.30.160.60">
    <property type="entry name" value="Classic Zinc Finger"/>
    <property type="match status" value="1"/>
</dbReference>
<sequence>MGTVVSRAVGKVNQYITQQYISSQFSVSDKWIECPACCRTFDFPKILPCYHSVCLRCLHVKEETINCPLCKMLHKVPPAGLELLPDNRFLNDLIEHSSARKLMESSRECGVCSGNTAHKSIKSRQGKKPNVFCTNCRRALCSDCEDVHKSIPITRTHVLISVQEYRTSILKESPLTKSSSIMCHRHPNKILKLYCRDCDYPICDTCVDKDHTGPNHTREKVGDARARKEAEINLRIKGATNLKTRLDGIMKDLNEESESLEMKVEEVTAQINSRANSLQAECKQLIKDIKKDESSLFREISLNFGKRGDAISKSKAGLCEGMGKLTKCIDAAEMLQQDGQGAGFLYMVKQVIQEFKETIGKDYSATAIKDFRFVQNDTNVSQSITADTLGRLVIY</sequence>
<evidence type="ECO:0000256" key="4">
    <source>
        <dbReference type="PROSITE-ProRule" id="PRU00024"/>
    </source>
</evidence>
<dbReference type="PROSITE" id="PS50089">
    <property type="entry name" value="ZF_RING_2"/>
    <property type="match status" value="1"/>
</dbReference>
<dbReference type="PANTHER" id="PTHR25462">
    <property type="entry name" value="BONUS, ISOFORM C-RELATED"/>
    <property type="match status" value="1"/>
</dbReference>
<gene>
    <name evidence="9" type="primary">LOC102809852</name>
</gene>
<evidence type="ECO:0000313" key="8">
    <source>
        <dbReference type="Proteomes" id="UP000694865"/>
    </source>
</evidence>
<keyword evidence="2 4" id="KW-0863">Zinc-finger</keyword>
<feature type="coiled-coil region" evidence="5">
    <location>
        <begin position="243"/>
        <end position="295"/>
    </location>
</feature>
<keyword evidence="1" id="KW-0479">Metal-binding</keyword>
<dbReference type="InterPro" id="IPR001841">
    <property type="entry name" value="Znf_RING"/>
</dbReference>
<dbReference type="SMART" id="SM00336">
    <property type="entry name" value="BBOX"/>
    <property type="match status" value="2"/>
</dbReference>
<evidence type="ECO:0000256" key="3">
    <source>
        <dbReference type="ARBA" id="ARBA00022833"/>
    </source>
</evidence>
<keyword evidence="5" id="KW-0175">Coiled coil</keyword>
<dbReference type="Pfam" id="PF00643">
    <property type="entry name" value="zf-B_box"/>
    <property type="match status" value="1"/>
</dbReference>